<sequence>MRFARFPEEVLLTAERYGMYLRRPLALVSGGPDSVALLRVILALGGEPVVLHVDHGLRGEESREDAEFVSDLCRQLGVRCEVREIGIEDDPNLQERAREERYRLAEEVSVRLGLRAVATGHTADDVAETVLMNLARGTGLRGLAGIPPVRGKIQRPLIGRTRREVLSYLRELDQPYRTDPTNLTDKYARNRIRLEILPILEELYPVAAGNIARAASLVREDLEVLEGLAIRAVERRGEEVVLPLDGLMELRPSLRRHAVRLAYTTLVPAAAPLPSNLVEATLGLLEGGGGTRTLDLPGGVVASGRAGAELALYIEPWSVVSGSEEIRAGETVAFGGWRISARELCGYDPVDAALPEVAYLDAGKGPYEVRMAREGDIIRPLGLGGTKKVFRAMMDRKVPRDLRRRTPVVVGGRDEVAWIVLGDLDEQFKVDERTEKVLRLEVARIS</sequence>
<protein>
    <recommendedName>
        <fullName evidence="8">tRNA(Ile)-lysidine synthase</fullName>
        <ecNumber evidence="8">6.3.4.19</ecNumber>
    </recommendedName>
    <alternativeName>
        <fullName evidence="8">tRNA(Ile)-2-lysyl-cytidine synthase</fullName>
    </alternativeName>
    <alternativeName>
        <fullName evidence="8">tRNA(Ile)-lysidine synthetase</fullName>
    </alternativeName>
</protein>
<dbReference type="Pfam" id="PF11734">
    <property type="entry name" value="TilS_C"/>
    <property type="match status" value="1"/>
</dbReference>
<dbReference type="SUPFAM" id="SSF82829">
    <property type="entry name" value="MesJ substrate recognition domain-like"/>
    <property type="match status" value="1"/>
</dbReference>
<name>A0A6J4R6V0_9ACTN</name>
<dbReference type="PANTHER" id="PTHR43033:SF1">
    <property type="entry name" value="TRNA(ILE)-LYSIDINE SYNTHASE-RELATED"/>
    <property type="match status" value="1"/>
</dbReference>
<evidence type="ECO:0000256" key="8">
    <source>
        <dbReference type="HAMAP-Rule" id="MF_01161"/>
    </source>
</evidence>
<reference evidence="10" key="1">
    <citation type="submission" date="2020-02" db="EMBL/GenBank/DDBJ databases">
        <authorList>
            <person name="Meier V. D."/>
        </authorList>
    </citation>
    <scope>NUCLEOTIDE SEQUENCE</scope>
    <source>
        <strain evidence="10">AVDCRST_MAG58</strain>
    </source>
</reference>
<dbReference type="EMBL" id="CADCVF010000060">
    <property type="protein sequence ID" value="CAA9463207.1"/>
    <property type="molecule type" value="Genomic_DNA"/>
</dbReference>
<dbReference type="AlphaFoldDB" id="A0A6J4R6V0"/>
<evidence type="ECO:0000313" key="10">
    <source>
        <dbReference type="EMBL" id="CAA9463207.1"/>
    </source>
</evidence>
<dbReference type="GO" id="GO:0005737">
    <property type="term" value="C:cytoplasm"/>
    <property type="evidence" value="ECO:0007669"/>
    <property type="project" value="UniProtKB-SubCell"/>
</dbReference>
<dbReference type="NCBIfam" id="TIGR02433">
    <property type="entry name" value="lysidine_TilS_C"/>
    <property type="match status" value="1"/>
</dbReference>
<dbReference type="PANTHER" id="PTHR43033">
    <property type="entry name" value="TRNA(ILE)-LYSIDINE SYNTHASE-RELATED"/>
    <property type="match status" value="1"/>
</dbReference>
<dbReference type="SUPFAM" id="SSF56037">
    <property type="entry name" value="PheT/TilS domain"/>
    <property type="match status" value="1"/>
</dbReference>
<evidence type="ECO:0000256" key="5">
    <source>
        <dbReference type="ARBA" id="ARBA00022741"/>
    </source>
</evidence>
<keyword evidence="3 8" id="KW-0436">Ligase</keyword>
<comment type="domain">
    <text evidence="8">The N-terminal region contains the highly conserved SGGXDS motif, predicted to be a P-loop motif involved in ATP binding.</text>
</comment>
<keyword evidence="4 8" id="KW-0819">tRNA processing</keyword>
<comment type="catalytic activity">
    <reaction evidence="7 8">
        <text>cytidine(34) in tRNA(Ile2) + L-lysine + ATP = lysidine(34) in tRNA(Ile2) + AMP + diphosphate + H(+)</text>
        <dbReference type="Rhea" id="RHEA:43744"/>
        <dbReference type="Rhea" id="RHEA-COMP:10625"/>
        <dbReference type="Rhea" id="RHEA-COMP:10670"/>
        <dbReference type="ChEBI" id="CHEBI:15378"/>
        <dbReference type="ChEBI" id="CHEBI:30616"/>
        <dbReference type="ChEBI" id="CHEBI:32551"/>
        <dbReference type="ChEBI" id="CHEBI:33019"/>
        <dbReference type="ChEBI" id="CHEBI:82748"/>
        <dbReference type="ChEBI" id="CHEBI:83665"/>
        <dbReference type="ChEBI" id="CHEBI:456215"/>
        <dbReference type="EC" id="6.3.4.19"/>
    </reaction>
</comment>
<dbReference type="InterPro" id="IPR012796">
    <property type="entry name" value="Lysidine-tRNA-synth_C"/>
</dbReference>
<evidence type="ECO:0000256" key="2">
    <source>
        <dbReference type="ARBA" id="ARBA00022490"/>
    </source>
</evidence>
<comment type="subcellular location">
    <subcellularLocation>
        <location evidence="1 8">Cytoplasm</location>
    </subcellularLocation>
</comment>
<proteinExistence type="inferred from homology"/>
<keyword evidence="2 8" id="KW-0963">Cytoplasm</keyword>
<organism evidence="10">
    <name type="scientific">uncultured Rubrobacteraceae bacterium</name>
    <dbReference type="NCBI Taxonomy" id="349277"/>
    <lineage>
        <taxon>Bacteria</taxon>
        <taxon>Bacillati</taxon>
        <taxon>Actinomycetota</taxon>
        <taxon>Rubrobacteria</taxon>
        <taxon>Rubrobacterales</taxon>
        <taxon>Rubrobacteraceae</taxon>
        <taxon>environmental samples</taxon>
    </lineage>
</organism>
<dbReference type="GO" id="GO:0005524">
    <property type="term" value="F:ATP binding"/>
    <property type="evidence" value="ECO:0007669"/>
    <property type="project" value="UniProtKB-UniRule"/>
</dbReference>
<dbReference type="SMART" id="SM00977">
    <property type="entry name" value="TilS_C"/>
    <property type="match status" value="1"/>
</dbReference>
<dbReference type="InterPro" id="IPR012795">
    <property type="entry name" value="tRNA_Ile_lys_synt_N"/>
</dbReference>
<comment type="similarity">
    <text evidence="8">Belongs to the tRNA(Ile)-lysidine synthase family.</text>
</comment>
<dbReference type="SUPFAM" id="SSF52402">
    <property type="entry name" value="Adenine nucleotide alpha hydrolases-like"/>
    <property type="match status" value="1"/>
</dbReference>
<evidence type="ECO:0000259" key="9">
    <source>
        <dbReference type="SMART" id="SM00977"/>
    </source>
</evidence>
<dbReference type="CDD" id="cd01992">
    <property type="entry name" value="TilS_N"/>
    <property type="match status" value="1"/>
</dbReference>
<dbReference type="Gene3D" id="3.40.50.620">
    <property type="entry name" value="HUPs"/>
    <property type="match status" value="1"/>
</dbReference>
<keyword evidence="5 8" id="KW-0547">Nucleotide-binding</keyword>
<dbReference type="EC" id="6.3.4.19" evidence="8"/>
<comment type="function">
    <text evidence="8">Ligates lysine onto the cytidine present at position 34 of the AUA codon-specific tRNA(Ile) that contains the anticodon CAU, in an ATP-dependent manner. Cytidine is converted to lysidine, thus changing the amino acid specificity of the tRNA from methionine to isoleucine.</text>
</comment>
<evidence type="ECO:0000256" key="3">
    <source>
        <dbReference type="ARBA" id="ARBA00022598"/>
    </source>
</evidence>
<dbReference type="InterPro" id="IPR014729">
    <property type="entry name" value="Rossmann-like_a/b/a_fold"/>
</dbReference>
<accession>A0A6J4R6V0</accession>
<feature type="binding site" evidence="8">
    <location>
        <begin position="29"/>
        <end position="34"/>
    </location>
    <ligand>
        <name>ATP</name>
        <dbReference type="ChEBI" id="CHEBI:30616"/>
    </ligand>
</feature>
<feature type="domain" description="Lysidine-tRNA(Ile) synthetase C-terminal" evidence="9">
    <location>
        <begin position="367"/>
        <end position="440"/>
    </location>
</feature>
<dbReference type="GO" id="GO:0032267">
    <property type="term" value="F:tRNA(Ile)-lysidine synthase activity"/>
    <property type="evidence" value="ECO:0007669"/>
    <property type="project" value="UniProtKB-EC"/>
</dbReference>
<dbReference type="NCBIfam" id="TIGR02432">
    <property type="entry name" value="lysidine_TilS_N"/>
    <property type="match status" value="1"/>
</dbReference>
<gene>
    <name evidence="8" type="primary">tilS</name>
    <name evidence="10" type="ORF">AVDCRST_MAG58-2884</name>
</gene>
<dbReference type="HAMAP" id="MF_01161">
    <property type="entry name" value="tRNA_Ile_lys_synt"/>
    <property type="match status" value="1"/>
</dbReference>
<evidence type="ECO:0000256" key="7">
    <source>
        <dbReference type="ARBA" id="ARBA00048539"/>
    </source>
</evidence>
<dbReference type="InterPro" id="IPR011063">
    <property type="entry name" value="TilS/TtcA_N"/>
</dbReference>
<evidence type="ECO:0000256" key="4">
    <source>
        <dbReference type="ARBA" id="ARBA00022694"/>
    </source>
</evidence>
<evidence type="ECO:0000256" key="6">
    <source>
        <dbReference type="ARBA" id="ARBA00022840"/>
    </source>
</evidence>
<dbReference type="InterPro" id="IPR012094">
    <property type="entry name" value="tRNA_Ile_lys_synt"/>
</dbReference>
<keyword evidence="6 8" id="KW-0067">ATP-binding</keyword>
<dbReference type="Pfam" id="PF01171">
    <property type="entry name" value="ATP_bind_3"/>
    <property type="match status" value="1"/>
</dbReference>
<dbReference type="GO" id="GO:0006400">
    <property type="term" value="P:tRNA modification"/>
    <property type="evidence" value="ECO:0007669"/>
    <property type="project" value="UniProtKB-UniRule"/>
</dbReference>
<evidence type="ECO:0000256" key="1">
    <source>
        <dbReference type="ARBA" id="ARBA00004496"/>
    </source>
</evidence>